<feature type="region of interest" description="Disordered" evidence="1">
    <location>
        <begin position="24"/>
        <end position="44"/>
    </location>
</feature>
<comment type="caution">
    <text evidence="2">The sequence shown here is derived from an EMBL/GenBank/DDBJ whole genome shotgun (WGS) entry which is preliminary data.</text>
</comment>
<dbReference type="EMBL" id="MU155226">
    <property type="protein sequence ID" value="KAF9478819.1"/>
    <property type="molecule type" value="Genomic_DNA"/>
</dbReference>
<gene>
    <name evidence="2" type="ORF">BDN70DRAFT_879530</name>
</gene>
<proteinExistence type="predicted"/>
<evidence type="ECO:0000313" key="2">
    <source>
        <dbReference type="EMBL" id="KAF9478819.1"/>
    </source>
</evidence>
<keyword evidence="3" id="KW-1185">Reference proteome</keyword>
<evidence type="ECO:0000313" key="3">
    <source>
        <dbReference type="Proteomes" id="UP000807469"/>
    </source>
</evidence>
<dbReference type="InterPro" id="IPR012933">
    <property type="entry name" value="HicA_mRNA_interferase"/>
</dbReference>
<feature type="compositionally biased region" description="Basic and acidic residues" evidence="1">
    <location>
        <begin position="736"/>
        <end position="747"/>
    </location>
</feature>
<feature type="compositionally biased region" description="Basic residues" evidence="1">
    <location>
        <begin position="644"/>
        <end position="658"/>
    </location>
</feature>
<protein>
    <submittedName>
        <fullName evidence="2">Uncharacterized protein</fullName>
    </submittedName>
</protein>
<feature type="region of interest" description="Disordered" evidence="1">
    <location>
        <begin position="564"/>
        <end position="752"/>
    </location>
</feature>
<feature type="compositionally biased region" description="Polar residues" evidence="1">
    <location>
        <begin position="718"/>
        <end position="735"/>
    </location>
</feature>
<dbReference type="AlphaFoldDB" id="A0A9P5Z0D4"/>
<feature type="compositionally biased region" description="Basic and acidic residues" evidence="1">
    <location>
        <begin position="510"/>
        <end position="521"/>
    </location>
</feature>
<accession>A0A9P5Z0D4</accession>
<dbReference type="Proteomes" id="UP000807469">
    <property type="component" value="Unassembled WGS sequence"/>
</dbReference>
<dbReference type="GO" id="GO:0003729">
    <property type="term" value="F:mRNA binding"/>
    <property type="evidence" value="ECO:0007669"/>
    <property type="project" value="InterPro"/>
</dbReference>
<dbReference type="OrthoDB" id="2922289at2759"/>
<reference evidence="2" key="1">
    <citation type="submission" date="2020-11" db="EMBL/GenBank/DDBJ databases">
        <authorList>
            <consortium name="DOE Joint Genome Institute"/>
            <person name="Ahrendt S."/>
            <person name="Riley R."/>
            <person name="Andreopoulos W."/>
            <person name="Labutti K."/>
            <person name="Pangilinan J."/>
            <person name="Ruiz-Duenas F.J."/>
            <person name="Barrasa J.M."/>
            <person name="Sanchez-Garcia M."/>
            <person name="Camarero S."/>
            <person name="Miyauchi S."/>
            <person name="Serrano A."/>
            <person name="Linde D."/>
            <person name="Babiker R."/>
            <person name="Drula E."/>
            <person name="Ayuso-Fernandez I."/>
            <person name="Pacheco R."/>
            <person name="Padilla G."/>
            <person name="Ferreira P."/>
            <person name="Barriuso J."/>
            <person name="Kellner H."/>
            <person name="Castanera R."/>
            <person name="Alfaro M."/>
            <person name="Ramirez L."/>
            <person name="Pisabarro A.G."/>
            <person name="Kuo A."/>
            <person name="Tritt A."/>
            <person name="Lipzen A."/>
            <person name="He G."/>
            <person name="Yan M."/>
            <person name="Ng V."/>
            <person name="Cullen D."/>
            <person name="Martin F."/>
            <person name="Rosso M.-N."/>
            <person name="Henrissat B."/>
            <person name="Hibbett D."/>
            <person name="Martinez A.T."/>
            <person name="Grigoriev I.V."/>
        </authorList>
    </citation>
    <scope>NUCLEOTIDE SEQUENCE</scope>
    <source>
        <strain evidence="2">CIRM-BRFM 674</strain>
    </source>
</reference>
<name>A0A9P5Z0D4_9AGAR</name>
<dbReference type="Pfam" id="PF07927">
    <property type="entry name" value="HicA_toxin"/>
    <property type="match status" value="1"/>
</dbReference>
<organism evidence="2 3">
    <name type="scientific">Pholiota conissans</name>
    <dbReference type="NCBI Taxonomy" id="109636"/>
    <lineage>
        <taxon>Eukaryota</taxon>
        <taxon>Fungi</taxon>
        <taxon>Dikarya</taxon>
        <taxon>Basidiomycota</taxon>
        <taxon>Agaricomycotina</taxon>
        <taxon>Agaricomycetes</taxon>
        <taxon>Agaricomycetidae</taxon>
        <taxon>Agaricales</taxon>
        <taxon>Agaricineae</taxon>
        <taxon>Strophariaceae</taxon>
        <taxon>Pholiota</taxon>
    </lineage>
</organism>
<sequence>MPPQVKRGAPTQELVSIGRRDVFSKSNPSRLHGKRDEHGQKPTTSKALILRNGKYGAQGTGELMLMGRMSGREKLDLLAENLVEESKKAILSPLRLEKCLKMAEAQCDVYIDDISDLRDPETFRFLIERELQARADPSRTEVRRNPSYVAKSVATRIHNSYMLASAWKLVSDKLNEFAVDGLTDRNAKLTLKNNPDMRQRYLVLCDMVDVLVKMNQDRFSVLATTAPHYAKYFKLKPTESSDPSEPEYIFDWKDLRGAADSFLDSIIIELCFPQGTYPKAILYHILHDAIDESPREAKRFPQALWDAVGDLSNSVELQELLASPLFGPEGDVWKKQPRQMPEEYENWIDAQLCSTKASDMFATFKDMIWPLEKARSKTVLDNMWKQIERNYIAVSGSNLNALWNLEDAFNIAPQWSAFSIPKLTEDLEDEKNGRRALVKKKDNKAKLLAITNGGEADSDDSMPGLQSVSNSDEEDESEDDTESDEYESDEDDYETDDDSGYNTEEEDEIRDFLREAMDAAHETNWLESEPDMPKEIDPLNAENIKGNPFLKLLGSLRGRMFNASPKLNTATRTEPRTTTARAAFRATPTGIPKAIPTKMPPKPTLATSVPTAPTKVNAAPPVSPVSHKATVEEVEDEDDMHPSSPKKKKKKPKKKKKKSDSFSDMPPLANVTSSQSLGSASSTGAVPSGPASKTPQASTTTPTTSSFMTSMTSLSLAETATAQSARSYLQEQQLNKTEKKVKSRPDHASLFSQSEVKKGGFFSRVSDVVKGKDKETEMQQAKQSFFSRLGKKTTGLMHQLLKPGEARTGMKWEHFLKVMREMGFDYDPSTAGSSVRFDPPDKNDPPITIHKPHPDPTLVPVMLHGIAKRLKERYGWNEEDLMRLDGYKS</sequence>
<evidence type="ECO:0000256" key="1">
    <source>
        <dbReference type="SAM" id="MobiDB-lite"/>
    </source>
</evidence>
<feature type="compositionally biased region" description="Low complexity" evidence="1">
    <location>
        <begin position="569"/>
        <end position="589"/>
    </location>
</feature>
<feature type="compositionally biased region" description="Low complexity" evidence="1">
    <location>
        <begin position="672"/>
        <end position="716"/>
    </location>
</feature>
<feature type="region of interest" description="Disordered" evidence="1">
    <location>
        <begin position="829"/>
        <end position="855"/>
    </location>
</feature>
<feature type="compositionally biased region" description="Acidic residues" evidence="1">
    <location>
        <begin position="471"/>
        <end position="509"/>
    </location>
</feature>
<feature type="region of interest" description="Disordered" evidence="1">
    <location>
        <begin position="450"/>
        <end position="534"/>
    </location>
</feature>